<reference evidence="8" key="1">
    <citation type="submission" date="2023-06" db="EMBL/GenBank/DDBJ databases">
        <title>Genome-scale phylogeny and comparative genomics of the fungal order Sordariales.</title>
        <authorList>
            <consortium name="Lawrence Berkeley National Laboratory"/>
            <person name="Hensen N."/>
            <person name="Bonometti L."/>
            <person name="Westerberg I."/>
            <person name="Brannstrom I.O."/>
            <person name="Guillou S."/>
            <person name="Cros-Aarteil S."/>
            <person name="Calhoun S."/>
            <person name="Haridas S."/>
            <person name="Kuo A."/>
            <person name="Mondo S."/>
            <person name="Pangilinan J."/>
            <person name="Riley R."/>
            <person name="Labutti K."/>
            <person name="Andreopoulos B."/>
            <person name="Lipzen A."/>
            <person name="Chen C."/>
            <person name="Yanf M."/>
            <person name="Daum C."/>
            <person name="Ng V."/>
            <person name="Clum A."/>
            <person name="Steindorff A."/>
            <person name="Ohm R."/>
            <person name="Martin F."/>
            <person name="Silar P."/>
            <person name="Natvig D."/>
            <person name="Lalanne C."/>
            <person name="Gautier V."/>
            <person name="Ament-Velasquez S.L."/>
            <person name="Kruys A."/>
            <person name="Hutchinson M.I."/>
            <person name="Powell A.J."/>
            <person name="Barry K."/>
            <person name="Miller A.N."/>
            <person name="Grigoriev I.V."/>
            <person name="Debuchy R."/>
            <person name="Gladieux P."/>
            <person name="Thoren M.H."/>
            <person name="Johannesson H."/>
        </authorList>
    </citation>
    <scope>NUCLEOTIDE SEQUENCE</scope>
    <source>
        <strain evidence="8">CBS 606.72</strain>
    </source>
</reference>
<keyword evidence="9" id="KW-1185">Reference proteome</keyword>
<dbReference type="InterPro" id="IPR027417">
    <property type="entry name" value="P-loop_NTPase"/>
</dbReference>
<dbReference type="PANTHER" id="PTHR45626:SF26">
    <property type="entry name" value="FAMILY HELICASE, PUTATIVE (AFU_ORTHOLOGUE AFUA_2G09120)-RELATED"/>
    <property type="match status" value="1"/>
</dbReference>
<feature type="compositionally biased region" description="Acidic residues" evidence="6">
    <location>
        <begin position="2585"/>
        <end position="2601"/>
    </location>
</feature>
<feature type="compositionally biased region" description="Acidic residues" evidence="6">
    <location>
        <begin position="2507"/>
        <end position="2524"/>
    </location>
</feature>
<feature type="compositionally biased region" description="Polar residues" evidence="6">
    <location>
        <begin position="2525"/>
        <end position="2537"/>
    </location>
</feature>
<dbReference type="GO" id="GO:0008168">
    <property type="term" value="F:methyltransferase activity"/>
    <property type="evidence" value="ECO:0007669"/>
    <property type="project" value="UniProtKB-KW"/>
</dbReference>
<organism evidence="8 9">
    <name type="scientific">Immersiella caudata</name>
    <dbReference type="NCBI Taxonomy" id="314043"/>
    <lineage>
        <taxon>Eukaryota</taxon>
        <taxon>Fungi</taxon>
        <taxon>Dikarya</taxon>
        <taxon>Ascomycota</taxon>
        <taxon>Pezizomycotina</taxon>
        <taxon>Sordariomycetes</taxon>
        <taxon>Sordariomycetidae</taxon>
        <taxon>Sordariales</taxon>
        <taxon>Lasiosphaeriaceae</taxon>
        <taxon>Immersiella</taxon>
    </lineage>
</organism>
<dbReference type="CDD" id="cd18793">
    <property type="entry name" value="SF2_C_SNF"/>
    <property type="match status" value="1"/>
</dbReference>
<dbReference type="InterPro" id="IPR000330">
    <property type="entry name" value="SNF2_N"/>
</dbReference>
<feature type="domain" description="Helicase C-terminal" evidence="7">
    <location>
        <begin position="2153"/>
        <end position="2316"/>
    </location>
</feature>
<feature type="region of interest" description="Disordered" evidence="6">
    <location>
        <begin position="2394"/>
        <end position="2723"/>
    </location>
</feature>
<dbReference type="SUPFAM" id="SSF53335">
    <property type="entry name" value="S-adenosyl-L-methionine-dependent methyltransferases"/>
    <property type="match status" value="1"/>
</dbReference>
<evidence type="ECO:0000256" key="1">
    <source>
        <dbReference type="ARBA" id="ARBA00022603"/>
    </source>
</evidence>
<accession>A0AA39WIX8</accession>
<dbReference type="PANTHER" id="PTHR45626">
    <property type="entry name" value="TRANSCRIPTION TERMINATION FACTOR 2-RELATED"/>
    <property type="match status" value="1"/>
</dbReference>
<name>A0AA39WIX8_9PEZI</name>
<feature type="compositionally biased region" description="Acidic residues" evidence="6">
    <location>
        <begin position="2674"/>
        <end position="2723"/>
    </location>
</feature>
<protein>
    <recommendedName>
        <fullName evidence="7">Helicase C-terminal domain-containing protein</fullName>
    </recommendedName>
</protein>
<dbReference type="InterPro" id="IPR001525">
    <property type="entry name" value="C5_MeTfrase"/>
</dbReference>
<comment type="caution">
    <text evidence="8">The sequence shown here is derived from an EMBL/GenBank/DDBJ whole genome shotgun (WGS) entry which is preliminary data.</text>
</comment>
<feature type="compositionally biased region" description="Polar residues" evidence="6">
    <location>
        <begin position="2643"/>
        <end position="2654"/>
    </location>
</feature>
<evidence type="ECO:0000313" key="9">
    <source>
        <dbReference type="Proteomes" id="UP001175000"/>
    </source>
</evidence>
<proteinExistence type="predicted"/>
<feature type="compositionally biased region" description="Acidic residues" evidence="6">
    <location>
        <begin position="2655"/>
        <end position="2666"/>
    </location>
</feature>
<keyword evidence="5" id="KW-0067">ATP-binding</keyword>
<feature type="compositionally biased region" description="Polar residues" evidence="6">
    <location>
        <begin position="2424"/>
        <end position="2445"/>
    </location>
</feature>
<dbReference type="Proteomes" id="UP001175000">
    <property type="component" value="Unassembled WGS sequence"/>
</dbReference>
<feature type="region of interest" description="Disordered" evidence="6">
    <location>
        <begin position="2355"/>
        <end position="2374"/>
    </location>
</feature>
<dbReference type="InterPro" id="IPR001650">
    <property type="entry name" value="Helicase_C-like"/>
</dbReference>
<feature type="region of interest" description="Disordered" evidence="6">
    <location>
        <begin position="1435"/>
        <end position="1476"/>
    </location>
</feature>
<sequence length="2723" mass="302013">MSSNMENNSKAKDEKILDQKSAPIADVTEMFSHMVKKVSDGPGRAGFKGTYDIGVATVCSGTDAPIFALHLIEKAALALGLHSIVKVRHLYSCEIEPFKQAFIRRNVPSSVTIFRDVVEMALGVSTGDGKATTAGGFRVDVPTKGIDIFFAGCSCVDFSGLNSDKKALNAEGIDKHLDMTNIPKVARPVRLNPEFVKDLKDTIPKLVDSETKKHGESTQTFFGAMQLVSVSRPKVVILENVEGAPWDAYSNVIFPELGYAARWIKLDSKDYYLPQTRSRGYLIAVNADGLKDPSRAQAMVGAWVDAMKLCKQIASAPVTSFLRAPDDPSTVQARFNMENKSMVNSNASISLLRHDKVRYQKKIPDTEHPFSMMEVSHGRIVHSCFPSQSWQYYWSRQALRVSDTMDLAVAAGLKVGVDLRHKPYLVDVSQNTDRAPMVVHVKNQVKKVGLIGCITPAGQPIVSNLVRPVTGTEVMALQGMPVDEMTITTESQKNLQDLAGNAMTVTVVGAATLSILAILGAESPPVWNVIPPHKVDNFPGLYLHRSEGKYLLPPIRPRPFRMDGIFRELCNIAKRARRLCFCTYAVACQDDSEKTYMTCVHCGATACSVCRGNPVHSYDVNKNLHQELTSAEARVKLSSILPPSFSLQVCPGFIERTLATLPATTSQDKFREVVREMLGDGPVFYFRDIKCTEVVTVSYQSQKGLARLVLNETSATLYVYIAPDHPERPTLLEDFDLDQPVARVLLRVHERDELKLHLWVNRKIDLKLPVAMNEADSSFEFGELSFVDQSMSDTNELSTLRRRVQDHLEGPFLPKPGCGTARDALRVRKGSPRVFFMLHPTPCGDPSLDSFVITLDCRKLDPHEYREVLLTVDPKETILSDRTWKVPTRTAGEERVLSVFWRGYWESGRSYELGFYTLPQTLPLFGMSRSIQNAECPLAKDPSPEDKATLAVLLATAKSLPVPKTTLYRIDSRRMESGTYLFMIPPTEVNSFLKKFAFVSLGVHEGAVSLGVETAHLRGHWIPVKPCEHCCVEPPPVYFMDRDIVEDVDEARAYEQAIIGLPRPVHVGARFDKQRSSLEVAVRLVPPTLPSKALVHLRQAHGAAGTFVRGRGALDESVKTALTVELGHQWLRSVGSELGPLTAFLRPCGDGELAGIDLAALAQLKEPALQVGGSTLRPPRFRAEYQLLPGQEDAVRWMAWREVVPLPFTECETEEEVVEAHEVGYGKTVVTLALLDVRSEADKSLSVEEREEIVETLWRKELGTPFADMGLEWEDWAQPGRLFIHLSATLIAVPAHITGQWASEARKFLGLDSPQVLVINKVTDWAKTSLAALKKAELIIISTGFFNESAYRRQLVTLAARPDPSDGSVNVAAGRELEALYLDATRNSRLITGYFHARRNQGRSEQDASDDVNVHLLPYLRSIVQARNAGLAEQAKAAAQSGRKKARRGAGNATRESLSTRGEEAGEEEADAARPHKAAAAKVVPWESTWIHNFSFARFIWDECSYKHPRLGAFAEHVGAGAKWFLSGTPRLATLRDVCGAAKPFGIHIARPEPQMVPGLPSSAEGPVLNCTSKSEDFRAFSAPLRSTDMAVARHGQGRAFVEAFGRANTVAGERAEVQEIAILVSMEPQVAYRYHVAFNDVTSACGDMTALRPQTRDLLRFRNGDIRGGCAPTDALLVMAASGLSELTRSIGRVSTMHRRRAVDVEWLYRILADKAVFLACWLAMLEPAGKAKKAPARKEKKGAGPPGDEEEDDLKVAADATFWDALLRVKIWALELCSALRGTDVQRRGHHSLARIARLLTNAGLGGAGGGFFSVPGSLRNLDQLAVTDFKSEAAKFTWRRENSLFSWLDFYQLEKATLRSLTDAQIEELAHALRVLCHRHPRDHPGFPLDPAYILSVSGQNSRRVLNSTTSVDEVLIPDGSKGKLDVASLRGIIETWISGRPPKPVMSDVDRSRFKGKTKGQLEVELAERNVAFKAGDKMVDLQKRIWAAENGILDTADWKDNRASINLWDEFPWNGAGAAKYERTAEEVKGVVIQLVRAEEEIHTAAKEARAFEQFIHLTRHGLHVSADGGMDPEINNRRCDGCFCPLLSMTAAFQVIGCGHVFCVGCKLLMEEHCAAPSCKTLTLGRTVIRCSDIARCTMGELTRPQAVVELVKGIPEDDRILIFAQHGPMIRAIRQELENLDPRIPFTTLDAANPSRQLERFKAKKGGRVLLLDIDSDASAGSNLTVANHIIFASPYMHPDPAHRDRVIRQAKGRCDRKGQTKPVKIYHFAARGTVEEKAMRERLDTNPGLEKAFAPFMDDLPWWMDDGVSPPAPRLVLPPKLPDYYDVKMADEEALAQKLNATSTSDVALPRTALPSPPDSLQDSLPDSEVLSVEFDTEEADKDLYASEEGPHLAHELNQEDVDTRPPQQEDRHSNQTEPSQHSNQAEPSQHSNQENEQSPERETQYPLRTPEPPQHEIHPEVVTAVDPEEMEDALVAQQSLDAKRRSAQSSHTNTAHEDQEDEEMRDIAVYDDDEPPQSQRWNQKNEGLTQADPGVAAALSPQEIVDALRAQQSRDAMRRSRSTQPTQRASHTAYGDGEDEERNVAVPDDDEPSQPQHSNHHEVDPEVAAALNPEEMAEARVAQQSFDEKRRLRSFQQPSQNLDNSAQEEQEDQVMEDVAEHDKTDDEDDEEITEYEADALNDDEVTEYEEPDVSSDEDYVDDSEGDEDYYDGLI</sequence>
<dbReference type="Gene3D" id="3.40.50.300">
    <property type="entry name" value="P-loop containing nucleotide triphosphate hydrolases"/>
    <property type="match status" value="1"/>
</dbReference>
<dbReference type="InterPro" id="IPR049730">
    <property type="entry name" value="SNF2/RAD54-like_C"/>
</dbReference>
<dbReference type="EMBL" id="JAULSU010000005">
    <property type="protein sequence ID" value="KAK0616231.1"/>
    <property type="molecule type" value="Genomic_DNA"/>
</dbReference>
<dbReference type="Gene3D" id="3.40.50.10810">
    <property type="entry name" value="Tandem AAA-ATPase domain"/>
    <property type="match status" value="1"/>
</dbReference>
<keyword evidence="4" id="KW-0378">Hydrolase</keyword>
<dbReference type="GO" id="GO:0016787">
    <property type="term" value="F:hydrolase activity"/>
    <property type="evidence" value="ECO:0007669"/>
    <property type="project" value="UniProtKB-KW"/>
</dbReference>
<evidence type="ECO:0000256" key="6">
    <source>
        <dbReference type="SAM" id="MobiDB-lite"/>
    </source>
</evidence>
<dbReference type="Pfam" id="PF00145">
    <property type="entry name" value="DNA_methylase"/>
    <property type="match status" value="1"/>
</dbReference>
<feature type="compositionally biased region" description="Basic and acidic residues" evidence="6">
    <location>
        <begin position="2394"/>
        <end position="2423"/>
    </location>
</feature>
<gene>
    <name evidence="8" type="ORF">B0T14DRAFT_497523</name>
</gene>
<dbReference type="InterPro" id="IPR050628">
    <property type="entry name" value="SNF2_RAD54_helicase_TF"/>
</dbReference>
<evidence type="ECO:0000256" key="2">
    <source>
        <dbReference type="ARBA" id="ARBA00022679"/>
    </source>
</evidence>
<evidence type="ECO:0000256" key="4">
    <source>
        <dbReference type="ARBA" id="ARBA00022801"/>
    </source>
</evidence>
<dbReference type="PROSITE" id="PS51194">
    <property type="entry name" value="HELICASE_CTER"/>
    <property type="match status" value="1"/>
</dbReference>
<feature type="region of interest" description="Disordered" evidence="6">
    <location>
        <begin position="1735"/>
        <end position="1754"/>
    </location>
</feature>
<dbReference type="SUPFAM" id="SSF52540">
    <property type="entry name" value="P-loop containing nucleoside triphosphate hydrolases"/>
    <property type="match status" value="2"/>
</dbReference>
<dbReference type="InterPro" id="IPR029063">
    <property type="entry name" value="SAM-dependent_MTases_sf"/>
</dbReference>
<evidence type="ECO:0000256" key="5">
    <source>
        <dbReference type="ARBA" id="ARBA00022840"/>
    </source>
</evidence>
<dbReference type="GO" id="GO:0008094">
    <property type="term" value="F:ATP-dependent activity, acting on DNA"/>
    <property type="evidence" value="ECO:0007669"/>
    <property type="project" value="TreeGrafter"/>
</dbReference>
<dbReference type="Gene3D" id="3.40.50.150">
    <property type="entry name" value="Vaccinia Virus protein VP39"/>
    <property type="match status" value="1"/>
</dbReference>
<dbReference type="Pfam" id="PF00176">
    <property type="entry name" value="SNF2-rel_dom"/>
    <property type="match status" value="1"/>
</dbReference>
<evidence type="ECO:0000259" key="7">
    <source>
        <dbReference type="PROSITE" id="PS51194"/>
    </source>
</evidence>
<dbReference type="GO" id="GO:0005524">
    <property type="term" value="F:ATP binding"/>
    <property type="evidence" value="ECO:0007669"/>
    <property type="project" value="UniProtKB-KW"/>
</dbReference>
<keyword evidence="3" id="KW-0547">Nucleotide-binding</keyword>
<dbReference type="GO" id="GO:0005634">
    <property type="term" value="C:nucleus"/>
    <property type="evidence" value="ECO:0007669"/>
    <property type="project" value="TreeGrafter"/>
</dbReference>
<dbReference type="GO" id="GO:0032259">
    <property type="term" value="P:methylation"/>
    <property type="evidence" value="ECO:0007669"/>
    <property type="project" value="UniProtKB-KW"/>
</dbReference>
<dbReference type="GO" id="GO:0006281">
    <property type="term" value="P:DNA repair"/>
    <property type="evidence" value="ECO:0007669"/>
    <property type="project" value="TreeGrafter"/>
</dbReference>
<keyword evidence="2" id="KW-0808">Transferase</keyword>
<evidence type="ECO:0000313" key="8">
    <source>
        <dbReference type="EMBL" id="KAK0616231.1"/>
    </source>
</evidence>
<evidence type="ECO:0000256" key="3">
    <source>
        <dbReference type="ARBA" id="ARBA00022741"/>
    </source>
</evidence>
<dbReference type="InterPro" id="IPR038718">
    <property type="entry name" value="SNF2-like_sf"/>
</dbReference>
<keyword evidence="1" id="KW-0489">Methyltransferase</keyword>